<proteinExistence type="predicted"/>
<sequence length="41" mass="4598">MTLQAPGEQAPCCTCKTDYYKLCGRLSKCKEQSKKGQERVS</sequence>
<dbReference type="EMBL" id="CP034207">
    <property type="protein sequence ID" value="QBZ61216.1"/>
    <property type="molecule type" value="Genomic_DNA"/>
</dbReference>
<evidence type="ECO:0000313" key="2">
    <source>
        <dbReference type="Proteomes" id="UP000294847"/>
    </source>
</evidence>
<dbReference type="Proteomes" id="UP000294847">
    <property type="component" value="Chromosome 4"/>
</dbReference>
<organism evidence="1 2">
    <name type="scientific">Pyricularia oryzae</name>
    <name type="common">Rice blast fungus</name>
    <name type="synonym">Magnaporthe oryzae</name>
    <dbReference type="NCBI Taxonomy" id="318829"/>
    <lineage>
        <taxon>Eukaryota</taxon>
        <taxon>Fungi</taxon>
        <taxon>Dikarya</taxon>
        <taxon>Ascomycota</taxon>
        <taxon>Pezizomycotina</taxon>
        <taxon>Sordariomycetes</taxon>
        <taxon>Sordariomycetidae</taxon>
        <taxon>Magnaporthales</taxon>
        <taxon>Pyriculariaceae</taxon>
        <taxon>Pyricularia</taxon>
    </lineage>
</organism>
<accession>A0A4P7NH65</accession>
<protein>
    <submittedName>
        <fullName evidence="1">Uncharacterized protein</fullName>
    </submittedName>
</protein>
<evidence type="ECO:0000313" key="1">
    <source>
        <dbReference type="EMBL" id="QBZ61216.1"/>
    </source>
</evidence>
<name>A0A4P7NH65_PYROR</name>
<dbReference type="AlphaFoldDB" id="A0A4P7NH65"/>
<reference evidence="1 2" key="1">
    <citation type="journal article" date="2019" name="Mol. Biol. Evol.">
        <title>Blast fungal genomes show frequent chromosomal changes, gene gains and losses, and effector gene turnover.</title>
        <authorList>
            <person name="Gomez Luciano L.B."/>
            <person name="Jason Tsai I."/>
            <person name="Chuma I."/>
            <person name="Tosa Y."/>
            <person name="Chen Y.H."/>
            <person name="Li J.Y."/>
            <person name="Li M.Y."/>
            <person name="Jade Lu M.Y."/>
            <person name="Nakayashiki H."/>
            <person name="Li W.H."/>
        </authorList>
    </citation>
    <scope>NUCLEOTIDE SEQUENCE [LARGE SCALE GENOMIC DNA]</scope>
    <source>
        <strain evidence="1">MZ5-1-6</strain>
    </source>
</reference>
<gene>
    <name evidence="1" type="ORF">PoMZ_08164</name>
</gene>